<dbReference type="GO" id="GO:0090263">
    <property type="term" value="P:positive regulation of canonical Wnt signaling pathway"/>
    <property type="evidence" value="ECO:0000318"/>
    <property type="project" value="GO_Central"/>
</dbReference>
<dbReference type="Pfam" id="PF00069">
    <property type="entry name" value="Pkinase"/>
    <property type="match status" value="1"/>
</dbReference>
<dbReference type="STRING" id="6239.C34G6.5.1"/>
<dbReference type="CTD" id="172260"/>
<protein>
    <recommendedName>
        <fullName evidence="1">non-specific serine/threonine protein kinase</fullName>
        <ecNumber evidence="1">2.7.11.1</ecNumber>
    </recommendedName>
</protein>
<dbReference type="EC" id="2.7.11.1" evidence="1"/>
<dbReference type="UCSC" id="C34G6.5">
    <property type="organism name" value="c. elegans"/>
</dbReference>
<dbReference type="KEGG" id="cel:CELE_C34G6.5"/>
<dbReference type="GO" id="GO:0005737">
    <property type="term" value="C:cytoplasm"/>
    <property type="evidence" value="ECO:0000318"/>
    <property type="project" value="GO_Central"/>
</dbReference>
<dbReference type="GO" id="GO:0032436">
    <property type="term" value="P:positive regulation of proteasomal ubiquitin-dependent protein catabolic process"/>
    <property type="evidence" value="ECO:0000318"/>
    <property type="project" value="GO_Central"/>
</dbReference>
<dbReference type="Proteomes" id="UP000001940">
    <property type="component" value="Chromosome I"/>
</dbReference>
<dbReference type="WormBase" id="C34G6.5">
    <property type="protein sequence ID" value="CE26909"/>
    <property type="gene ID" value="WBGene00016421"/>
    <property type="gene designation" value="cdc-7"/>
</dbReference>
<keyword evidence="11" id="KW-1185">Reference proteome</keyword>
<dbReference type="eggNOG" id="KOG1167">
    <property type="taxonomic scope" value="Eukaryota"/>
</dbReference>
<evidence type="ECO:0000256" key="6">
    <source>
        <dbReference type="ARBA" id="ARBA00022840"/>
    </source>
</evidence>
<dbReference type="AGR" id="WB:WBGene00016421"/>
<keyword evidence="5 10" id="KW-0418">Kinase</keyword>
<evidence type="ECO:0000256" key="2">
    <source>
        <dbReference type="ARBA" id="ARBA00022527"/>
    </source>
</evidence>
<name>O01493_CAEEL</name>
<dbReference type="SMR" id="O01493"/>
<evidence type="ECO:0000256" key="3">
    <source>
        <dbReference type="ARBA" id="ARBA00022679"/>
    </source>
</evidence>
<dbReference type="PROSITE" id="PS00107">
    <property type="entry name" value="PROTEIN_KINASE_ATP"/>
    <property type="match status" value="1"/>
</dbReference>
<evidence type="ECO:0000256" key="1">
    <source>
        <dbReference type="ARBA" id="ARBA00012513"/>
    </source>
</evidence>
<dbReference type="GO" id="GO:0004674">
    <property type="term" value="F:protein serine/threonine kinase activity"/>
    <property type="evidence" value="ECO:0000318"/>
    <property type="project" value="GO_Central"/>
</dbReference>
<dbReference type="AlphaFoldDB" id="O01493"/>
<dbReference type="OrthoDB" id="10020333at2759"/>
<comment type="similarity">
    <text evidence="8">Belongs to the protein kinase superfamily.</text>
</comment>
<feature type="binding site" evidence="7">
    <location>
        <position position="57"/>
    </location>
    <ligand>
        <name>ATP</name>
        <dbReference type="ChEBI" id="CHEBI:30616"/>
    </ligand>
</feature>
<dbReference type="PaxDb" id="6239-C34G6.5"/>
<dbReference type="GO" id="GO:0005524">
    <property type="term" value="F:ATP binding"/>
    <property type="evidence" value="ECO:0007669"/>
    <property type="project" value="UniProtKB-UniRule"/>
</dbReference>
<dbReference type="HOGENOM" id="CLU_000288_118_1_1"/>
<dbReference type="RefSeq" id="NP_491705.1">
    <property type="nucleotide sequence ID" value="NM_059304.4"/>
</dbReference>
<dbReference type="PhylomeDB" id="O01493"/>
<dbReference type="EMBL" id="BX284601">
    <property type="protein sequence ID" value="CCD66685.1"/>
    <property type="molecule type" value="Genomic_DNA"/>
</dbReference>
<dbReference type="PROSITE" id="PS50011">
    <property type="entry name" value="PROTEIN_KINASE_DOM"/>
    <property type="match status" value="1"/>
</dbReference>
<dbReference type="GO" id="GO:0005634">
    <property type="term" value="C:nucleus"/>
    <property type="evidence" value="ECO:0000318"/>
    <property type="project" value="GO_Central"/>
</dbReference>
<dbReference type="InterPro" id="IPR011009">
    <property type="entry name" value="Kinase-like_dom_sf"/>
</dbReference>
<dbReference type="PeptideAtlas" id="O01493"/>
<dbReference type="PIR" id="B87789">
    <property type="entry name" value="B87789"/>
</dbReference>
<feature type="domain" description="Protein kinase" evidence="9">
    <location>
        <begin position="28"/>
        <end position="411"/>
    </location>
</feature>
<accession>O01493</accession>
<dbReference type="SUPFAM" id="SSF56112">
    <property type="entry name" value="Protein kinase-like (PK-like)"/>
    <property type="match status" value="1"/>
</dbReference>
<evidence type="ECO:0000313" key="10">
    <source>
        <dbReference type="EMBL" id="CCD66685.1"/>
    </source>
</evidence>
<evidence type="ECO:0000259" key="9">
    <source>
        <dbReference type="PROSITE" id="PS50011"/>
    </source>
</evidence>
<evidence type="ECO:0000256" key="7">
    <source>
        <dbReference type="PROSITE-ProRule" id="PRU10141"/>
    </source>
</evidence>
<evidence type="ECO:0000256" key="5">
    <source>
        <dbReference type="ARBA" id="ARBA00022777"/>
    </source>
</evidence>
<dbReference type="InterPro" id="IPR008271">
    <property type="entry name" value="Ser/Thr_kinase_AS"/>
</dbReference>
<proteinExistence type="inferred from homology"/>
<dbReference type="PROSITE" id="PS00108">
    <property type="entry name" value="PROTEIN_KINASE_ST"/>
    <property type="match status" value="1"/>
</dbReference>
<keyword evidence="2 8" id="KW-0723">Serine/threonine-protein kinase</keyword>
<gene>
    <name evidence="10 12" type="primary">cdc-7</name>
    <name evidence="12" type="ORF">C34G6.5</name>
    <name evidence="10" type="ORF">CELE_C34G6.5</name>
</gene>
<dbReference type="InterPro" id="IPR000719">
    <property type="entry name" value="Prot_kinase_dom"/>
</dbReference>
<evidence type="ECO:0000313" key="11">
    <source>
        <dbReference type="Proteomes" id="UP000001940"/>
    </source>
</evidence>
<dbReference type="Gene3D" id="3.30.200.20">
    <property type="entry name" value="Phosphorylase Kinase, domain 1"/>
    <property type="match status" value="1"/>
</dbReference>
<dbReference type="Bgee" id="WBGene00016421">
    <property type="expression patterns" value="Expressed in germ line (C elegans) and 4 other cell types or tissues"/>
</dbReference>
<dbReference type="PANTHER" id="PTHR44167">
    <property type="entry name" value="OVARIAN-SPECIFIC SERINE/THREONINE-PROTEIN KINASE LOK-RELATED"/>
    <property type="match status" value="1"/>
</dbReference>
<keyword evidence="3" id="KW-0808">Transferase</keyword>
<organism evidence="10 11">
    <name type="scientific">Caenorhabditis elegans</name>
    <dbReference type="NCBI Taxonomy" id="6239"/>
    <lineage>
        <taxon>Eukaryota</taxon>
        <taxon>Metazoa</taxon>
        <taxon>Ecdysozoa</taxon>
        <taxon>Nematoda</taxon>
        <taxon>Chromadorea</taxon>
        <taxon>Rhabditida</taxon>
        <taxon>Rhabditina</taxon>
        <taxon>Rhabditomorpha</taxon>
        <taxon>Rhabditoidea</taxon>
        <taxon>Rhabditidae</taxon>
        <taxon>Peloderinae</taxon>
        <taxon>Caenorhabditis</taxon>
    </lineage>
</organism>
<dbReference type="GO" id="GO:0006897">
    <property type="term" value="P:endocytosis"/>
    <property type="evidence" value="ECO:0000318"/>
    <property type="project" value="GO_Central"/>
</dbReference>
<reference evidence="10 11" key="1">
    <citation type="journal article" date="1998" name="Science">
        <title>Genome sequence of the nematode C. elegans: a platform for investigating biology.</title>
        <authorList>
            <consortium name="The C. elegans sequencing consortium"/>
            <person name="Sulson J.E."/>
            <person name="Waterston R."/>
        </authorList>
    </citation>
    <scope>NUCLEOTIDE SEQUENCE [LARGE SCALE GENOMIC DNA]</scope>
    <source>
        <strain evidence="10 11">Bristol N2</strain>
    </source>
</reference>
<dbReference type="Reactome" id="R-CEL-68962">
    <property type="pathway name" value="Activation of the pre-replicative complex"/>
</dbReference>
<dbReference type="FunFam" id="3.30.200.20:FF:001126">
    <property type="entry name" value="Cell Division Cycle related"/>
    <property type="match status" value="1"/>
</dbReference>
<dbReference type="OMA" id="ETENIMH"/>
<dbReference type="PRO" id="PR:O01493"/>
<keyword evidence="6 7" id="KW-0067">ATP-binding</keyword>
<evidence type="ECO:0000313" key="12">
    <source>
        <dbReference type="WormBase" id="C34G6.5"/>
    </source>
</evidence>
<evidence type="ECO:0000256" key="8">
    <source>
        <dbReference type="RuleBase" id="RU000304"/>
    </source>
</evidence>
<dbReference type="FunCoup" id="O01493">
    <property type="interactions" value="1753"/>
</dbReference>
<keyword evidence="4 7" id="KW-0547">Nucleotide-binding</keyword>
<dbReference type="SMART" id="SM00220">
    <property type="entry name" value="S_TKc"/>
    <property type="match status" value="1"/>
</dbReference>
<dbReference type="GO" id="GO:0007165">
    <property type="term" value="P:signal transduction"/>
    <property type="evidence" value="ECO:0000318"/>
    <property type="project" value="GO_Central"/>
</dbReference>
<dbReference type="InterPro" id="IPR017441">
    <property type="entry name" value="Protein_kinase_ATP_BS"/>
</dbReference>
<dbReference type="PANTHER" id="PTHR44167:SF23">
    <property type="entry name" value="CDC7 KINASE, ISOFORM A-RELATED"/>
    <property type="match status" value="1"/>
</dbReference>
<dbReference type="InParanoid" id="O01493"/>
<evidence type="ECO:0000256" key="4">
    <source>
        <dbReference type="ARBA" id="ARBA00022741"/>
    </source>
</evidence>
<sequence length="411" mass="47183">MSIKSSRLKIWEENCPVLSDAKFQRKYQLQENIIGEGSFGTVISATCRTTQEKRAIKAIRRIEKMSMLSIELELLSELGGHFNIVKLFEFFHFNGSVAIVLEHFPHCTATELLFHSKRDLSFALSYFRNLLYAVAYLHHNGYVHRDIKLSNFLYSPQTQRFRLVDFGLATVDRSKNECSRSHAVAAMERDPECCSCKGTSSPCMFCRGKPKRENYNVVGTPGVRAPELLFGIGLCHPSIDIFSCGIVLLSLVSVKHPFFMPKDETENIMHLAFLLGSETIEKMAHSEGLRVTLSEKLPPADYYHLILCLRFGFDHVRRHCSSSRQPCTICQKRSFNNSMGVCFCRKNYETDMFSTGGNETELMTIYVDLLYRTLEADRFKRYNADQLLCLIESYDKRVKFKPKPMSNQDPF</sequence>
<dbReference type="Gene3D" id="1.10.510.10">
    <property type="entry name" value="Transferase(Phosphotransferase) domain 1"/>
    <property type="match status" value="1"/>
</dbReference>
<dbReference type="GeneID" id="172260"/>